<dbReference type="InterPro" id="IPR001451">
    <property type="entry name" value="Hexapep"/>
</dbReference>
<evidence type="ECO:0000256" key="8">
    <source>
        <dbReference type="ARBA" id="ARBA00022723"/>
    </source>
</evidence>
<evidence type="ECO:0000256" key="10">
    <source>
        <dbReference type="ARBA" id="ARBA00022842"/>
    </source>
</evidence>
<dbReference type="GO" id="GO:0003977">
    <property type="term" value="F:UDP-N-acetylglucosamine diphosphorylase activity"/>
    <property type="evidence" value="ECO:0007669"/>
    <property type="project" value="UniProtKB-EC"/>
</dbReference>
<keyword evidence="7" id="KW-0548">Nucleotidyltransferase</keyword>
<evidence type="ECO:0000256" key="9">
    <source>
        <dbReference type="ARBA" id="ARBA00022737"/>
    </source>
</evidence>
<dbReference type="InterPro" id="IPR038009">
    <property type="entry name" value="GlmU_C_LbH"/>
</dbReference>
<comment type="catalytic activity">
    <reaction evidence="16">
        <text>alpha-D-glucosamine 1-phosphate + acetyl-CoA = N-acetyl-alpha-D-glucosamine 1-phosphate + CoA + H(+)</text>
        <dbReference type="Rhea" id="RHEA:13725"/>
        <dbReference type="ChEBI" id="CHEBI:15378"/>
        <dbReference type="ChEBI" id="CHEBI:57287"/>
        <dbReference type="ChEBI" id="CHEBI:57288"/>
        <dbReference type="ChEBI" id="CHEBI:57776"/>
        <dbReference type="ChEBI" id="CHEBI:58516"/>
        <dbReference type="EC" id="2.3.1.157"/>
    </reaction>
</comment>
<comment type="catalytic activity">
    <reaction evidence="17">
        <text>N-acetyl-alpha-D-glucosamine 1-phosphate + UTP + H(+) = UDP-N-acetyl-alpha-D-glucosamine + diphosphate</text>
        <dbReference type="Rhea" id="RHEA:13509"/>
        <dbReference type="ChEBI" id="CHEBI:15378"/>
        <dbReference type="ChEBI" id="CHEBI:33019"/>
        <dbReference type="ChEBI" id="CHEBI:46398"/>
        <dbReference type="ChEBI" id="CHEBI:57705"/>
        <dbReference type="ChEBI" id="CHEBI:57776"/>
        <dbReference type="EC" id="2.7.7.23"/>
    </reaction>
</comment>
<evidence type="ECO:0000256" key="2">
    <source>
        <dbReference type="ARBA" id="ARBA00004496"/>
    </source>
</evidence>
<dbReference type="Gene3D" id="2.160.10.10">
    <property type="entry name" value="Hexapeptide repeat proteins"/>
    <property type="match status" value="1"/>
</dbReference>
<dbReference type="HAMAP" id="MF_01631">
    <property type="entry name" value="GlmU"/>
    <property type="match status" value="1"/>
</dbReference>
<evidence type="ECO:0000313" key="19">
    <source>
        <dbReference type="EMBL" id="SVA57699.1"/>
    </source>
</evidence>
<keyword evidence="14" id="KW-0012">Acyltransferase</keyword>
<keyword evidence="13" id="KW-0511">Multifunctional enzyme</keyword>
<organism evidence="19">
    <name type="scientific">marine metagenome</name>
    <dbReference type="NCBI Taxonomy" id="408172"/>
    <lineage>
        <taxon>unclassified sequences</taxon>
        <taxon>metagenomes</taxon>
        <taxon>ecological metagenomes</taxon>
    </lineage>
</organism>
<keyword evidence="6" id="KW-0808">Transferase</keyword>
<keyword evidence="9" id="KW-0677">Repeat</keyword>
<dbReference type="NCBIfam" id="TIGR01173">
    <property type="entry name" value="glmU"/>
    <property type="match status" value="1"/>
</dbReference>
<gene>
    <name evidence="19" type="ORF">METZ01_LOCUS110553</name>
</gene>
<dbReference type="GO" id="GO:0019134">
    <property type="term" value="F:glucosamine-1-phosphate N-acetyltransferase activity"/>
    <property type="evidence" value="ECO:0007669"/>
    <property type="project" value="UniProtKB-EC"/>
</dbReference>
<comment type="similarity">
    <text evidence="4">In the N-terminal section; belongs to the N-acetylglucosamine-1-phosphate uridyltransferase family.</text>
</comment>
<protein>
    <recommendedName>
        <fullName evidence="18">MobA-like NTP transferase domain-containing protein</fullName>
    </recommendedName>
</protein>
<keyword evidence="11" id="KW-0133">Cell shape</keyword>
<dbReference type="GO" id="GO:0008360">
    <property type="term" value="P:regulation of cell shape"/>
    <property type="evidence" value="ECO:0007669"/>
    <property type="project" value="UniProtKB-KW"/>
</dbReference>
<dbReference type="InterPro" id="IPR029044">
    <property type="entry name" value="Nucleotide-diphossugar_trans"/>
</dbReference>
<evidence type="ECO:0000256" key="12">
    <source>
        <dbReference type="ARBA" id="ARBA00022984"/>
    </source>
</evidence>
<dbReference type="PANTHER" id="PTHR43584">
    <property type="entry name" value="NUCLEOTIDYL TRANSFERASE"/>
    <property type="match status" value="1"/>
</dbReference>
<dbReference type="GO" id="GO:0009252">
    <property type="term" value="P:peptidoglycan biosynthetic process"/>
    <property type="evidence" value="ECO:0007669"/>
    <property type="project" value="UniProtKB-KW"/>
</dbReference>
<evidence type="ECO:0000256" key="6">
    <source>
        <dbReference type="ARBA" id="ARBA00022679"/>
    </source>
</evidence>
<dbReference type="InterPro" id="IPR018357">
    <property type="entry name" value="Hexapep_transf_CS"/>
</dbReference>
<dbReference type="InterPro" id="IPR050065">
    <property type="entry name" value="GlmU-like"/>
</dbReference>
<dbReference type="InterPro" id="IPR011004">
    <property type="entry name" value="Trimer_LpxA-like_sf"/>
</dbReference>
<dbReference type="EMBL" id="UINC01013336">
    <property type="protein sequence ID" value="SVA57699.1"/>
    <property type="molecule type" value="Genomic_DNA"/>
</dbReference>
<evidence type="ECO:0000256" key="14">
    <source>
        <dbReference type="ARBA" id="ARBA00023315"/>
    </source>
</evidence>
<keyword evidence="8" id="KW-0479">Metal-binding</keyword>
<dbReference type="InterPro" id="IPR005882">
    <property type="entry name" value="Bifunctional_GlmU"/>
</dbReference>
<evidence type="ECO:0000256" key="3">
    <source>
        <dbReference type="ARBA" id="ARBA00007707"/>
    </source>
</evidence>
<sequence>MKNLTIIILAAGKGTRMNSSVPKVFQPLGGIPLIEHALNSAKTLNPKEIFLILNKNISKEDFNNEKLVYCFYQKRQLGTADAVKTCLARLKNNKNKVLVMYADHPFIESKTLKKVVNLKSSKSIKLLSFKKEEHNSYGKVILGTDSFVKEIIEQRELNSKDRYILCNSGIFCAHAKIFSQLLPKIKNNNKKKEFYLTDIFKIASQNNFHTEIVLGEESEIMGINDKKELAKAEKILQENLRNKFLKKGVSMKDPDTVYLSADTKIGKDVTIYPHVFIGGNVTIASGATIYSFSHLENCKIGNKSSIGPYARLRPGANVSDGAKVGNFVEVKNSTIGKNSKVNHLTYIGDAEIGKNVNIGAGTITCNYDGKKKHKTIIEDEVFIGSNSSIIAPVKIGKKSYIGSGSAISKDVKPKSLAVERSVQMEIKNWSKKVKK</sequence>
<evidence type="ECO:0000256" key="11">
    <source>
        <dbReference type="ARBA" id="ARBA00022960"/>
    </source>
</evidence>
<accession>A0A381WYS9</accession>
<comment type="cofactor">
    <cofactor evidence="1">
        <name>Mg(2+)</name>
        <dbReference type="ChEBI" id="CHEBI:18420"/>
    </cofactor>
</comment>
<dbReference type="Pfam" id="PF00132">
    <property type="entry name" value="Hexapep"/>
    <property type="match status" value="1"/>
</dbReference>
<proteinExistence type="inferred from homology"/>
<dbReference type="NCBIfam" id="NF010933">
    <property type="entry name" value="PRK14353.1"/>
    <property type="match status" value="1"/>
</dbReference>
<name>A0A381WYS9_9ZZZZ</name>
<evidence type="ECO:0000256" key="15">
    <source>
        <dbReference type="ARBA" id="ARBA00023316"/>
    </source>
</evidence>
<evidence type="ECO:0000256" key="7">
    <source>
        <dbReference type="ARBA" id="ARBA00022695"/>
    </source>
</evidence>
<dbReference type="Pfam" id="PF12804">
    <property type="entry name" value="NTP_transf_3"/>
    <property type="match status" value="1"/>
</dbReference>
<reference evidence="19" key="1">
    <citation type="submission" date="2018-05" db="EMBL/GenBank/DDBJ databases">
        <authorList>
            <person name="Lanie J.A."/>
            <person name="Ng W.-L."/>
            <person name="Kazmierczak K.M."/>
            <person name="Andrzejewski T.M."/>
            <person name="Davidsen T.M."/>
            <person name="Wayne K.J."/>
            <person name="Tettelin H."/>
            <person name="Glass J.I."/>
            <person name="Rusch D."/>
            <person name="Podicherti R."/>
            <person name="Tsui H.-C.T."/>
            <person name="Winkler M.E."/>
        </authorList>
    </citation>
    <scope>NUCLEOTIDE SEQUENCE</scope>
</reference>
<dbReference type="AlphaFoldDB" id="A0A381WYS9"/>
<evidence type="ECO:0000256" key="16">
    <source>
        <dbReference type="ARBA" id="ARBA00048247"/>
    </source>
</evidence>
<comment type="subcellular location">
    <subcellularLocation>
        <location evidence="2">Cytoplasm</location>
    </subcellularLocation>
</comment>
<comment type="similarity">
    <text evidence="3">In the C-terminal section; belongs to the transferase hexapeptide repeat family.</text>
</comment>
<evidence type="ECO:0000256" key="1">
    <source>
        <dbReference type="ARBA" id="ARBA00001946"/>
    </source>
</evidence>
<dbReference type="SUPFAM" id="SSF53448">
    <property type="entry name" value="Nucleotide-diphospho-sugar transferases"/>
    <property type="match status" value="1"/>
</dbReference>
<evidence type="ECO:0000256" key="4">
    <source>
        <dbReference type="ARBA" id="ARBA00007947"/>
    </source>
</evidence>
<dbReference type="GO" id="GO:0071555">
    <property type="term" value="P:cell wall organization"/>
    <property type="evidence" value="ECO:0007669"/>
    <property type="project" value="UniProtKB-KW"/>
</dbReference>
<dbReference type="SUPFAM" id="SSF51161">
    <property type="entry name" value="Trimeric LpxA-like enzymes"/>
    <property type="match status" value="1"/>
</dbReference>
<keyword evidence="12" id="KW-0573">Peptidoglycan synthesis</keyword>
<dbReference type="CDD" id="cd03353">
    <property type="entry name" value="LbH_GlmU_C"/>
    <property type="match status" value="1"/>
</dbReference>
<dbReference type="GO" id="GO:0006048">
    <property type="term" value="P:UDP-N-acetylglucosamine biosynthetic process"/>
    <property type="evidence" value="ECO:0007669"/>
    <property type="project" value="InterPro"/>
</dbReference>
<keyword evidence="5" id="KW-0963">Cytoplasm</keyword>
<keyword evidence="10" id="KW-0460">Magnesium</keyword>
<dbReference type="PROSITE" id="PS00101">
    <property type="entry name" value="HEXAPEP_TRANSFERASES"/>
    <property type="match status" value="1"/>
</dbReference>
<dbReference type="Gene3D" id="3.90.550.10">
    <property type="entry name" value="Spore Coat Polysaccharide Biosynthesis Protein SpsA, Chain A"/>
    <property type="match status" value="1"/>
</dbReference>
<evidence type="ECO:0000259" key="18">
    <source>
        <dbReference type="Pfam" id="PF12804"/>
    </source>
</evidence>
<dbReference type="GO" id="GO:0005737">
    <property type="term" value="C:cytoplasm"/>
    <property type="evidence" value="ECO:0007669"/>
    <property type="project" value="UniProtKB-SubCell"/>
</dbReference>
<keyword evidence="15" id="KW-0961">Cell wall biogenesis/degradation</keyword>
<evidence type="ECO:0000256" key="13">
    <source>
        <dbReference type="ARBA" id="ARBA00023268"/>
    </source>
</evidence>
<dbReference type="GO" id="GO:0000902">
    <property type="term" value="P:cell morphogenesis"/>
    <property type="evidence" value="ECO:0007669"/>
    <property type="project" value="InterPro"/>
</dbReference>
<dbReference type="PANTHER" id="PTHR43584:SF3">
    <property type="entry name" value="BIFUNCTIONAL PROTEIN GLMU"/>
    <property type="match status" value="1"/>
</dbReference>
<evidence type="ECO:0000256" key="17">
    <source>
        <dbReference type="ARBA" id="ARBA00048493"/>
    </source>
</evidence>
<evidence type="ECO:0000256" key="5">
    <source>
        <dbReference type="ARBA" id="ARBA00022490"/>
    </source>
</evidence>
<dbReference type="GO" id="GO:0000287">
    <property type="term" value="F:magnesium ion binding"/>
    <property type="evidence" value="ECO:0007669"/>
    <property type="project" value="InterPro"/>
</dbReference>
<dbReference type="InterPro" id="IPR025877">
    <property type="entry name" value="MobA-like_NTP_Trfase"/>
</dbReference>
<feature type="domain" description="MobA-like NTP transferase" evidence="18">
    <location>
        <begin position="7"/>
        <end position="118"/>
    </location>
</feature>